<dbReference type="EMBL" id="BPLR01000021">
    <property type="protein sequence ID" value="GIY91521.1"/>
    <property type="molecule type" value="Genomic_DNA"/>
</dbReference>
<evidence type="ECO:0000313" key="2">
    <source>
        <dbReference type="Proteomes" id="UP001054945"/>
    </source>
</evidence>
<dbReference type="Proteomes" id="UP001054945">
    <property type="component" value="Unassembled WGS sequence"/>
</dbReference>
<keyword evidence="2" id="KW-1185">Reference proteome</keyword>
<name>A0AAV4X8C3_CAEEX</name>
<gene>
    <name evidence="1" type="ORF">CEXT_673941</name>
</gene>
<evidence type="ECO:0000313" key="1">
    <source>
        <dbReference type="EMBL" id="GIY91521.1"/>
    </source>
</evidence>
<dbReference type="AlphaFoldDB" id="A0AAV4X8C3"/>
<protein>
    <submittedName>
        <fullName evidence="1">Uncharacterized protein</fullName>
    </submittedName>
</protein>
<organism evidence="1 2">
    <name type="scientific">Caerostris extrusa</name>
    <name type="common">Bark spider</name>
    <name type="synonym">Caerostris bankana</name>
    <dbReference type="NCBI Taxonomy" id="172846"/>
    <lineage>
        <taxon>Eukaryota</taxon>
        <taxon>Metazoa</taxon>
        <taxon>Ecdysozoa</taxon>
        <taxon>Arthropoda</taxon>
        <taxon>Chelicerata</taxon>
        <taxon>Arachnida</taxon>
        <taxon>Araneae</taxon>
        <taxon>Araneomorphae</taxon>
        <taxon>Entelegynae</taxon>
        <taxon>Araneoidea</taxon>
        <taxon>Araneidae</taxon>
        <taxon>Caerostris</taxon>
    </lineage>
</organism>
<proteinExistence type="predicted"/>
<accession>A0AAV4X8C3</accession>
<reference evidence="1 2" key="1">
    <citation type="submission" date="2021-06" db="EMBL/GenBank/DDBJ databases">
        <title>Caerostris extrusa draft genome.</title>
        <authorList>
            <person name="Kono N."/>
            <person name="Arakawa K."/>
        </authorList>
    </citation>
    <scope>NUCLEOTIDE SEQUENCE [LARGE SCALE GENOMIC DNA]</scope>
</reference>
<sequence>MRRRSSPNISRNRCWVESMMGGSVLSLPECYTTTPFSQRNGKSGWYYRTSYWKRLSCSSGTESQFTSILTEDHRLPRNLVHYCARKEDEWTKRRCEELVKRDHAGNRKGDNQERDGEQ</sequence>
<comment type="caution">
    <text evidence="1">The sequence shown here is derived from an EMBL/GenBank/DDBJ whole genome shotgun (WGS) entry which is preliminary data.</text>
</comment>